<gene>
    <name evidence="7" type="ORF">FA014_03875</name>
</gene>
<proteinExistence type="predicted"/>
<comment type="caution">
    <text evidence="7">The sequence shown here is derived from an EMBL/GenBank/DDBJ whole genome shotgun (WGS) entry which is preliminary data.</text>
</comment>
<dbReference type="Pfam" id="PF00440">
    <property type="entry name" value="TetR_N"/>
    <property type="match status" value="1"/>
</dbReference>
<sequence>MRPSLARRPGPARAFRGAPSPTLGTVAERRDAVRNRRLIVAAAEAVFREEGAAVPLDRVAQRAGVGRGTLYRHFPDRLALVAAVYAARVDALERHVGTLPPERLVEHLVAEIGAQQVAAPGLFAAVHAADDPAVGDVERRAGVLLDRALAGARARGRVRPDVTAEDLRLLFAMAEGVLATETPERAGPLVRRALVLGLRGLLVDAPDALPPATLVVPAEGADDDEVVDRAARTTPDGA</sequence>
<dbReference type="OrthoDB" id="3192968at2"/>
<evidence type="ECO:0000259" key="6">
    <source>
        <dbReference type="PROSITE" id="PS50977"/>
    </source>
</evidence>
<feature type="domain" description="HTH tetR-type" evidence="6">
    <location>
        <begin position="33"/>
        <end position="92"/>
    </location>
</feature>
<evidence type="ECO:0000256" key="2">
    <source>
        <dbReference type="ARBA" id="ARBA00023125"/>
    </source>
</evidence>
<feature type="DNA-binding region" description="H-T-H motif" evidence="4">
    <location>
        <begin position="55"/>
        <end position="74"/>
    </location>
</feature>
<dbReference type="PANTHER" id="PTHR30055">
    <property type="entry name" value="HTH-TYPE TRANSCRIPTIONAL REGULATOR RUTR"/>
    <property type="match status" value="1"/>
</dbReference>
<dbReference type="EMBL" id="SZYE01000015">
    <property type="protein sequence ID" value="TKR26792.1"/>
    <property type="molecule type" value="Genomic_DNA"/>
</dbReference>
<evidence type="ECO:0000313" key="7">
    <source>
        <dbReference type="EMBL" id="TKR26792.1"/>
    </source>
</evidence>
<evidence type="ECO:0000256" key="1">
    <source>
        <dbReference type="ARBA" id="ARBA00023015"/>
    </source>
</evidence>
<dbReference type="Gene3D" id="1.10.357.10">
    <property type="entry name" value="Tetracycline Repressor, domain 2"/>
    <property type="match status" value="1"/>
</dbReference>
<protein>
    <submittedName>
        <fullName evidence="7">TetR/AcrR family transcriptional regulator</fullName>
    </submittedName>
</protein>
<evidence type="ECO:0000256" key="5">
    <source>
        <dbReference type="SAM" id="MobiDB-lite"/>
    </source>
</evidence>
<dbReference type="InterPro" id="IPR009057">
    <property type="entry name" value="Homeodomain-like_sf"/>
</dbReference>
<evidence type="ECO:0000256" key="3">
    <source>
        <dbReference type="ARBA" id="ARBA00023163"/>
    </source>
</evidence>
<evidence type="ECO:0000313" key="8">
    <source>
        <dbReference type="Proteomes" id="UP000308121"/>
    </source>
</evidence>
<dbReference type="GO" id="GO:0003700">
    <property type="term" value="F:DNA-binding transcription factor activity"/>
    <property type="evidence" value="ECO:0007669"/>
    <property type="project" value="TreeGrafter"/>
</dbReference>
<name>A0A7Z8NST2_9CELL</name>
<dbReference type="GO" id="GO:0000976">
    <property type="term" value="F:transcription cis-regulatory region binding"/>
    <property type="evidence" value="ECO:0007669"/>
    <property type="project" value="TreeGrafter"/>
</dbReference>
<feature type="region of interest" description="Disordered" evidence="5">
    <location>
        <begin position="1"/>
        <end position="21"/>
    </location>
</feature>
<dbReference type="Proteomes" id="UP000308121">
    <property type="component" value="Unassembled WGS sequence"/>
</dbReference>
<keyword evidence="1" id="KW-0805">Transcription regulation</keyword>
<dbReference type="PANTHER" id="PTHR30055:SF234">
    <property type="entry name" value="HTH-TYPE TRANSCRIPTIONAL REGULATOR BETI"/>
    <property type="match status" value="1"/>
</dbReference>
<dbReference type="AlphaFoldDB" id="A0A7Z8NST2"/>
<dbReference type="InterPro" id="IPR001647">
    <property type="entry name" value="HTH_TetR"/>
</dbReference>
<evidence type="ECO:0000256" key="4">
    <source>
        <dbReference type="PROSITE-ProRule" id="PRU00335"/>
    </source>
</evidence>
<accession>A0A7Z8NST2</accession>
<dbReference type="InterPro" id="IPR036271">
    <property type="entry name" value="Tet_transcr_reg_TetR-rel_C_sf"/>
</dbReference>
<dbReference type="InterPro" id="IPR050109">
    <property type="entry name" value="HTH-type_TetR-like_transc_reg"/>
</dbReference>
<keyword evidence="2 4" id="KW-0238">DNA-binding</keyword>
<dbReference type="PROSITE" id="PS50977">
    <property type="entry name" value="HTH_TETR_2"/>
    <property type="match status" value="1"/>
</dbReference>
<keyword evidence="3" id="KW-0804">Transcription</keyword>
<dbReference type="SUPFAM" id="SSF48498">
    <property type="entry name" value="Tetracyclin repressor-like, C-terminal domain"/>
    <property type="match status" value="1"/>
</dbReference>
<dbReference type="PRINTS" id="PR00455">
    <property type="entry name" value="HTHTETR"/>
</dbReference>
<organism evidence="7 8">
    <name type="scientific">Cellulomonas hominis</name>
    <dbReference type="NCBI Taxonomy" id="156981"/>
    <lineage>
        <taxon>Bacteria</taxon>
        <taxon>Bacillati</taxon>
        <taxon>Actinomycetota</taxon>
        <taxon>Actinomycetes</taxon>
        <taxon>Micrococcales</taxon>
        <taxon>Cellulomonadaceae</taxon>
        <taxon>Cellulomonas</taxon>
    </lineage>
</organism>
<reference evidence="7 8" key="1">
    <citation type="submission" date="2019-05" db="EMBL/GenBank/DDBJ databases">
        <title>Genome sequence of Cellulomonas hominis strain CS1.</title>
        <authorList>
            <person name="Belmont J."/>
            <person name="Maclea K.S."/>
        </authorList>
    </citation>
    <scope>NUCLEOTIDE SEQUENCE [LARGE SCALE GENOMIC DNA]</scope>
    <source>
        <strain evidence="7 8">CS1</strain>
    </source>
</reference>
<dbReference type="SUPFAM" id="SSF46689">
    <property type="entry name" value="Homeodomain-like"/>
    <property type="match status" value="1"/>
</dbReference>